<feature type="compositionally biased region" description="Acidic residues" evidence="1">
    <location>
        <begin position="293"/>
        <end position="306"/>
    </location>
</feature>
<organism evidence="2 3">
    <name type="scientific">Cytospora chrysosperma</name>
    <name type="common">Cytospora canker fungus</name>
    <name type="synonym">Sphaeria chrysosperma</name>
    <dbReference type="NCBI Taxonomy" id="252740"/>
    <lineage>
        <taxon>Eukaryota</taxon>
        <taxon>Fungi</taxon>
        <taxon>Dikarya</taxon>
        <taxon>Ascomycota</taxon>
        <taxon>Pezizomycotina</taxon>
        <taxon>Sordariomycetes</taxon>
        <taxon>Sordariomycetidae</taxon>
        <taxon>Diaporthales</taxon>
        <taxon>Cytosporaceae</taxon>
        <taxon>Cytospora</taxon>
    </lineage>
</organism>
<name>A0A423VW43_CYTCH</name>
<gene>
    <name evidence="2" type="ORF">VSDG_06003</name>
</gene>
<dbReference type="Proteomes" id="UP000284375">
    <property type="component" value="Unassembled WGS sequence"/>
</dbReference>
<comment type="caution">
    <text evidence="2">The sequence shown here is derived from an EMBL/GenBank/DDBJ whole genome shotgun (WGS) entry which is preliminary data.</text>
</comment>
<reference evidence="2 3" key="1">
    <citation type="submission" date="2015-09" db="EMBL/GenBank/DDBJ databases">
        <title>Host preference determinants of Valsa canker pathogens revealed by comparative genomics.</title>
        <authorList>
            <person name="Yin Z."/>
            <person name="Huang L."/>
        </authorList>
    </citation>
    <scope>NUCLEOTIDE SEQUENCE [LARGE SCALE GENOMIC DNA]</scope>
    <source>
        <strain evidence="2 3">YSFL</strain>
    </source>
</reference>
<evidence type="ECO:0000256" key="1">
    <source>
        <dbReference type="SAM" id="MobiDB-lite"/>
    </source>
</evidence>
<proteinExistence type="predicted"/>
<accession>A0A423VW43</accession>
<evidence type="ECO:0000313" key="3">
    <source>
        <dbReference type="Proteomes" id="UP000284375"/>
    </source>
</evidence>
<feature type="compositionally biased region" description="Acidic residues" evidence="1">
    <location>
        <begin position="198"/>
        <end position="211"/>
    </location>
</feature>
<feature type="region of interest" description="Disordered" evidence="1">
    <location>
        <begin position="1"/>
        <end position="349"/>
    </location>
</feature>
<dbReference type="OrthoDB" id="10656642at2759"/>
<feature type="compositionally biased region" description="Basic and acidic residues" evidence="1">
    <location>
        <begin position="331"/>
        <end position="347"/>
    </location>
</feature>
<feature type="compositionally biased region" description="Basic and acidic residues" evidence="1">
    <location>
        <begin position="165"/>
        <end position="181"/>
    </location>
</feature>
<feature type="compositionally biased region" description="Basic and acidic residues" evidence="1">
    <location>
        <begin position="212"/>
        <end position="243"/>
    </location>
</feature>
<feature type="compositionally biased region" description="Basic and acidic residues" evidence="1">
    <location>
        <begin position="117"/>
        <end position="154"/>
    </location>
</feature>
<feature type="compositionally biased region" description="Basic and acidic residues" evidence="1">
    <location>
        <begin position="250"/>
        <end position="263"/>
    </location>
</feature>
<protein>
    <submittedName>
        <fullName evidence="2">Uncharacterized protein</fullName>
    </submittedName>
</protein>
<dbReference type="EMBL" id="LJZO01000024">
    <property type="protein sequence ID" value="ROV95306.1"/>
    <property type="molecule type" value="Genomic_DNA"/>
</dbReference>
<feature type="compositionally biased region" description="Basic residues" evidence="1">
    <location>
        <begin position="105"/>
        <end position="116"/>
    </location>
</feature>
<evidence type="ECO:0000313" key="2">
    <source>
        <dbReference type="EMBL" id="ROV95306.1"/>
    </source>
</evidence>
<feature type="compositionally biased region" description="Low complexity" evidence="1">
    <location>
        <begin position="265"/>
        <end position="279"/>
    </location>
</feature>
<sequence length="461" mass="50322">MAQQGALRSSSNINNSNNNWAYGPDGWRNSPWLYGGPGGGGNAGYPPMNAIGPGGTIEEVEEGRTAPPAPALTPAAIITSDAPPPRHHHSHYHLGGGGGGGSCGTHRHGRRRNRRGARYEEDYRYRDRDREQQRRDGFLGLTDREGDRVMERNDVVSQEAMMNAREGRALALLDRELDRRRGWGPGEGAGGRKGGDGGDGDDDDDNDESEGGEGKERRGGLRREIEALRKDLSRLVTGREGKAAKKAKGRRADGSGSRADRARGRGAASRSPRGRTSAAVGNNNITFGGRADTDDEDSQGDEDEERDDGHGSDDDEGLPPDWDVKHKARRDPRPEYVDAGRKHEARALHHRRRRDDLLDTEDVSLVRDDELWVDLDGGVVLQEPFLHLKGVRVTSHDPTRLDDMARDAVDAVGIGKIGKQLTGGDTLSGLRDSQCGNMGRNDVSLRHNRRQRGFRGEIGGF</sequence>
<dbReference type="AlphaFoldDB" id="A0A423VW43"/>
<feature type="compositionally biased region" description="Low complexity" evidence="1">
    <location>
        <begin position="9"/>
        <end position="19"/>
    </location>
</feature>
<feature type="compositionally biased region" description="Gly residues" evidence="1">
    <location>
        <begin position="183"/>
        <end position="192"/>
    </location>
</feature>
<keyword evidence="3" id="KW-1185">Reference proteome</keyword>
<feature type="compositionally biased region" description="Gly residues" evidence="1">
    <location>
        <begin position="94"/>
        <end position="103"/>
    </location>
</feature>